<dbReference type="Pfam" id="PF12705">
    <property type="entry name" value="PDDEXK_1"/>
    <property type="match status" value="1"/>
</dbReference>
<name>A0A850PI11_9PROT</name>
<dbReference type="Gene3D" id="3.90.320.10">
    <property type="match status" value="1"/>
</dbReference>
<organism evidence="2 3">
    <name type="scientific">Ameyamaea chiangmaiensis</name>
    <dbReference type="NCBI Taxonomy" id="442969"/>
    <lineage>
        <taxon>Bacteria</taxon>
        <taxon>Pseudomonadati</taxon>
        <taxon>Pseudomonadota</taxon>
        <taxon>Alphaproteobacteria</taxon>
        <taxon>Acetobacterales</taxon>
        <taxon>Acetobacteraceae</taxon>
        <taxon>Ameyamaea</taxon>
    </lineage>
</organism>
<accession>A0A850PI11</accession>
<dbReference type="SUPFAM" id="SSF52980">
    <property type="entry name" value="Restriction endonuclease-like"/>
    <property type="match status" value="1"/>
</dbReference>
<evidence type="ECO:0000259" key="1">
    <source>
        <dbReference type="Pfam" id="PF12705"/>
    </source>
</evidence>
<dbReference type="InterPro" id="IPR011604">
    <property type="entry name" value="PDDEXK-like_dom_sf"/>
</dbReference>
<keyword evidence="3" id="KW-1185">Reference proteome</keyword>
<dbReference type="RefSeq" id="WP_176614872.1">
    <property type="nucleotide sequence ID" value="NZ_JABXXR010000250.1"/>
</dbReference>
<evidence type="ECO:0000313" key="2">
    <source>
        <dbReference type="EMBL" id="NVN42040.1"/>
    </source>
</evidence>
<gene>
    <name evidence="2" type="ORF">HUK82_15945</name>
</gene>
<dbReference type="InterPro" id="IPR011335">
    <property type="entry name" value="Restrct_endonuc-II-like"/>
</dbReference>
<evidence type="ECO:0000313" key="3">
    <source>
        <dbReference type="Proteomes" id="UP000585665"/>
    </source>
</evidence>
<proteinExistence type="predicted"/>
<feature type="non-terminal residue" evidence="2">
    <location>
        <position position="1"/>
    </location>
</feature>
<dbReference type="InterPro" id="IPR038726">
    <property type="entry name" value="PDDEXK_AddAB-type"/>
</dbReference>
<dbReference type="AlphaFoldDB" id="A0A850PI11"/>
<dbReference type="EMBL" id="JABXXR010000250">
    <property type="protein sequence ID" value="NVN42040.1"/>
    <property type="molecule type" value="Genomic_DNA"/>
</dbReference>
<protein>
    <submittedName>
        <fullName evidence="2">PD-(D/E)XK nuclease family protein</fullName>
    </submittedName>
</protein>
<reference evidence="2 3" key="1">
    <citation type="submission" date="2020-06" db="EMBL/GenBank/DDBJ databases">
        <title>Description of novel acetic acid bacteria.</title>
        <authorList>
            <person name="Sombolestani A."/>
        </authorList>
    </citation>
    <scope>NUCLEOTIDE SEQUENCE [LARGE SCALE GENOMIC DNA]</scope>
    <source>
        <strain evidence="2 3">LMG 27010</strain>
    </source>
</reference>
<dbReference type="Proteomes" id="UP000585665">
    <property type="component" value="Unassembled WGS sequence"/>
</dbReference>
<feature type="domain" description="PD-(D/E)XK endonuclease-like" evidence="1">
    <location>
        <begin position="18"/>
        <end position="254"/>
    </location>
</feature>
<comment type="caution">
    <text evidence="2">The sequence shown here is derived from an EMBL/GenBank/DDBJ whole genome shotgun (WGS) entry which is preliminary data.</text>
</comment>
<sequence>SPVQPPAPRPPLAWRPRRLSVTEIETWLGDPYAIYARHVLGLRALAPLEESADASDFGTIVHEVLEACLKTHVAAWPDRIGDELAASFDRVLNAATVRPALRAWWRPRLHRIAHWVAEAERDRRVTMGAPRAIAVETRGEVTLNGLEGGPFRLRGRADRIDVDAEGRAHIVDYKTGQLPARKAVVAGWSPQLVLEAAMLAHGGFPDLDSRPTRGLLYWRLSGAHKPGEALPIALDESEVRELAERTWENLRALIERFDDPDQAYYSHPRPGREPRYNDYAQLARVAEWSGAAREDEP</sequence>